<evidence type="ECO:0000313" key="4">
    <source>
        <dbReference type="Proteomes" id="UP001459714"/>
    </source>
</evidence>
<evidence type="ECO:0000256" key="2">
    <source>
        <dbReference type="SAM" id="Coils"/>
    </source>
</evidence>
<evidence type="ECO:0000256" key="1">
    <source>
        <dbReference type="ARBA" id="ARBA00007189"/>
    </source>
</evidence>
<keyword evidence="4" id="KW-1185">Reference proteome</keyword>
<dbReference type="InterPro" id="IPR016772">
    <property type="entry name" value="UCP020408"/>
</dbReference>
<dbReference type="EMBL" id="JBBYAK010000002">
    <property type="protein sequence ID" value="MEL3959499.1"/>
    <property type="molecule type" value="Genomic_DNA"/>
</dbReference>
<comment type="similarity">
    <text evidence="1">Belongs to the UPF0751 family.</text>
</comment>
<gene>
    <name evidence="3" type="ORF">NST17_20315</name>
</gene>
<dbReference type="RefSeq" id="WP_342021135.1">
    <property type="nucleotide sequence ID" value="NZ_JBBYAK010000002.1"/>
</dbReference>
<name>A0ABU9K315_9BACI</name>
<sequence>MTDIRPFLNMETHVTVWLKGRCKSCNTIVRRKIYDYGTLPYKVLEERLDTTKHTIEKIECPKCGMKNSPEFIVYIDEIRNMIILEQKIDYGNLIITGDPHSENMEEEHKQRFEIFKEKETEFWEQYTDYAILNWRDMINELQDFEIKDAFTKMNIETHANTISKLRKEVLNRINTIEEKQLFWKQANDYFIYHHLLEIGAMGWDVAKDIQYYGKKRMRFIILHFPLGEETEQLRTEWIGSVIQKNRGDNAFLFRRISMLTSELNRLRSKITDYVHQIDKLKAEKTKLENKLHQAYESINRFENKKFVYNRDIADIEKIHELKSFVNDLIQELKEKERIIHKLNPDETSTENAPVLDENGNKEEVIGDKFSMLKGKTVAIIGGQRQEQAQKEYVCQILTHPGESLDQDFYQTLKKADILVLLTQFIPHLTMWEAKAYAIENDKPIYYTKRINIQKILSDIVE</sequence>
<protein>
    <submittedName>
        <fullName evidence="3">DUF2325 domain-containing protein</fullName>
    </submittedName>
</protein>
<dbReference type="Pfam" id="PF10087">
    <property type="entry name" value="DUF2325"/>
    <property type="match status" value="1"/>
</dbReference>
<comment type="caution">
    <text evidence="3">The sequence shown here is derived from an EMBL/GenBank/DDBJ whole genome shotgun (WGS) entry which is preliminary data.</text>
</comment>
<accession>A0ABU9K315</accession>
<dbReference type="Proteomes" id="UP001459714">
    <property type="component" value="Unassembled WGS sequence"/>
</dbReference>
<keyword evidence="2" id="KW-0175">Coiled coil</keyword>
<feature type="coiled-coil region" evidence="2">
    <location>
        <begin position="263"/>
        <end position="304"/>
    </location>
</feature>
<evidence type="ECO:0000313" key="3">
    <source>
        <dbReference type="EMBL" id="MEL3959499.1"/>
    </source>
</evidence>
<proteinExistence type="inferred from homology"/>
<reference evidence="3 4" key="1">
    <citation type="submission" date="2024-03" db="EMBL/GenBank/DDBJ databases">
        <title>Bacilli Hybrid Assemblies.</title>
        <authorList>
            <person name="Kovac J."/>
        </authorList>
    </citation>
    <scope>NUCLEOTIDE SEQUENCE [LARGE SCALE GENOMIC DNA]</scope>
    <source>
        <strain evidence="3 4">FSL M8-0022</strain>
    </source>
</reference>
<organism evidence="3 4">
    <name type="scientific">Caldifermentibacillus hisashii</name>
    <dbReference type="NCBI Taxonomy" id="996558"/>
    <lineage>
        <taxon>Bacteria</taxon>
        <taxon>Bacillati</taxon>
        <taxon>Bacillota</taxon>
        <taxon>Bacilli</taxon>
        <taxon>Bacillales</taxon>
        <taxon>Bacillaceae</taxon>
        <taxon>Caldifermentibacillus</taxon>
    </lineage>
</organism>